<keyword evidence="10 14" id="KW-0479">Metal-binding</keyword>
<feature type="binding site" evidence="14">
    <location>
        <position position="121"/>
    </location>
    <ligand>
        <name>[4Fe-4S] cluster</name>
        <dbReference type="ChEBI" id="CHEBI:49883"/>
        <note>4Fe-4S-S-AdoMet</note>
    </ligand>
</feature>
<dbReference type="GO" id="GO:0030488">
    <property type="term" value="P:tRNA methylation"/>
    <property type="evidence" value="ECO:0007669"/>
    <property type="project" value="UniProtKB-UniRule"/>
</dbReference>
<comment type="subcellular location">
    <subcellularLocation>
        <location evidence="1 14">Cytoplasm</location>
    </subcellularLocation>
</comment>
<feature type="binding site" evidence="14">
    <location>
        <position position="125"/>
    </location>
    <ligand>
        <name>[4Fe-4S] cluster</name>
        <dbReference type="ChEBI" id="CHEBI:49883"/>
        <note>4Fe-4S-S-AdoMet</note>
    </ligand>
</feature>
<keyword evidence="7 14" id="KW-0808">Transferase</keyword>
<comment type="catalytic activity">
    <reaction evidence="14">
        <text>adenosine(37) in tRNA + 2 reduced [2Fe-2S]-[ferredoxin] + 2 S-adenosyl-L-methionine = 2-methyladenosine(37) in tRNA + 5'-deoxyadenosine + L-methionine + 2 oxidized [2Fe-2S]-[ferredoxin] + S-adenosyl-L-homocysteine</text>
        <dbReference type="Rhea" id="RHEA:43332"/>
        <dbReference type="Rhea" id="RHEA-COMP:10000"/>
        <dbReference type="Rhea" id="RHEA-COMP:10001"/>
        <dbReference type="Rhea" id="RHEA-COMP:10162"/>
        <dbReference type="Rhea" id="RHEA-COMP:10485"/>
        <dbReference type="ChEBI" id="CHEBI:17319"/>
        <dbReference type="ChEBI" id="CHEBI:33737"/>
        <dbReference type="ChEBI" id="CHEBI:33738"/>
        <dbReference type="ChEBI" id="CHEBI:57844"/>
        <dbReference type="ChEBI" id="CHEBI:57856"/>
        <dbReference type="ChEBI" id="CHEBI:59789"/>
        <dbReference type="ChEBI" id="CHEBI:74411"/>
        <dbReference type="ChEBI" id="CHEBI:74497"/>
        <dbReference type="EC" id="2.1.1.192"/>
    </reaction>
</comment>
<evidence type="ECO:0000259" key="15">
    <source>
        <dbReference type="PROSITE" id="PS51918"/>
    </source>
</evidence>
<dbReference type="PIRSF" id="PIRSF006004">
    <property type="entry name" value="CHP00048"/>
    <property type="match status" value="1"/>
</dbReference>
<evidence type="ECO:0000256" key="2">
    <source>
        <dbReference type="ARBA" id="ARBA00007544"/>
    </source>
</evidence>
<dbReference type="SFLD" id="SFLDF00275">
    <property type="entry name" value="adenosine_C2_methyltransferase"/>
    <property type="match status" value="1"/>
</dbReference>
<dbReference type="EMBL" id="LAQJ01000232">
    <property type="protein sequence ID" value="KKO18840.1"/>
    <property type="molecule type" value="Genomic_DNA"/>
</dbReference>
<keyword evidence="4 14" id="KW-0963">Cytoplasm</keyword>
<dbReference type="HAMAP" id="MF_01849">
    <property type="entry name" value="RNA_methyltr_RlmN"/>
    <property type="match status" value="1"/>
</dbReference>
<dbReference type="InterPro" id="IPR013785">
    <property type="entry name" value="Aldolase_TIM"/>
</dbReference>
<sequence>MQWRYAMDKTKLLSITNMSLSELEAWCTSLGEPTYRAKQMLSWVYDKGAMAFDQMSNLPKNFQKHLAGQRRVFQTSISDITQTAYGTEKFLVHVSDGNVIECVLLREGKRTTVCISTQVGCAMACQFCASGLPGLERNLTTGEIVEQALHVKNHLPREERITNIVFMGIGEPLMNYDNVIKAARIMNAEWGFGIGARHITISTVGIIDGIRRLAHEGLQINLAISLHAPDDRIRSKIIPSNKKIGVKNLIAAAREYFETTRRDISFEYLLIDGVNASRQDAESLARLLKGMQCNINVLPVNPVEEFHWRPPSRETIETFCRMLENHGLVVTLRKKKGSHINAACGQLRLQRQKFLWKNQEHCVK</sequence>
<evidence type="ECO:0000256" key="6">
    <source>
        <dbReference type="ARBA" id="ARBA00022603"/>
    </source>
</evidence>
<dbReference type="NCBIfam" id="TIGR00048">
    <property type="entry name" value="rRNA_mod_RlmN"/>
    <property type="match status" value="1"/>
</dbReference>
<keyword evidence="12 14" id="KW-0411">Iron-sulfur</keyword>
<keyword evidence="5 14" id="KW-0698">rRNA processing</keyword>
<evidence type="ECO:0000313" key="16">
    <source>
        <dbReference type="EMBL" id="KKO18840.1"/>
    </source>
</evidence>
<protein>
    <recommendedName>
        <fullName evidence="14">Probable dual-specificity RNA methyltransferase RlmN</fullName>
        <ecNumber evidence="14">2.1.1.192</ecNumber>
    </recommendedName>
    <alternativeName>
        <fullName evidence="14">23S rRNA (adenine(2503)-C(2))-methyltransferase</fullName>
    </alternativeName>
    <alternativeName>
        <fullName evidence="14">23S rRNA m2A2503 methyltransferase</fullName>
    </alternativeName>
    <alternativeName>
        <fullName evidence="14">Ribosomal RNA large subunit methyltransferase N</fullName>
    </alternativeName>
    <alternativeName>
        <fullName evidence="14">tRNA (adenine(37)-C(2))-methyltransferase</fullName>
    </alternativeName>
    <alternativeName>
        <fullName evidence="14">tRNA m2A37 methyltransferase</fullName>
    </alternativeName>
</protein>
<evidence type="ECO:0000256" key="4">
    <source>
        <dbReference type="ARBA" id="ARBA00022490"/>
    </source>
</evidence>
<organism evidence="16 17">
    <name type="scientific">Candidatus Brocadia fulgida</name>
    <dbReference type="NCBI Taxonomy" id="380242"/>
    <lineage>
        <taxon>Bacteria</taxon>
        <taxon>Pseudomonadati</taxon>
        <taxon>Planctomycetota</taxon>
        <taxon>Candidatus Brocadiia</taxon>
        <taxon>Candidatus Brocadiales</taxon>
        <taxon>Candidatus Brocadiaceae</taxon>
        <taxon>Candidatus Brocadia</taxon>
    </lineage>
</organism>
<dbReference type="GO" id="GO:0000049">
    <property type="term" value="F:tRNA binding"/>
    <property type="evidence" value="ECO:0007669"/>
    <property type="project" value="UniProtKB-UniRule"/>
</dbReference>
<dbReference type="InterPro" id="IPR006638">
    <property type="entry name" value="Elp3/MiaA/NifB-like_rSAM"/>
</dbReference>
<comment type="similarity">
    <text evidence="2 14">Belongs to the radical SAM superfamily. RlmN family.</text>
</comment>
<dbReference type="Pfam" id="PF04055">
    <property type="entry name" value="Radical_SAM"/>
    <property type="match status" value="1"/>
</dbReference>
<dbReference type="AlphaFoldDB" id="A0A0M2UT99"/>
<evidence type="ECO:0000256" key="10">
    <source>
        <dbReference type="ARBA" id="ARBA00022723"/>
    </source>
</evidence>
<comment type="caution">
    <text evidence="14">Lacks conserved residue(s) required for the propagation of feature annotation.</text>
</comment>
<dbReference type="FunFam" id="3.20.20.70:FF:000014">
    <property type="entry name" value="Probable dual-specificity RNA methyltransferase RlmN"/>
    <property type="match status" value="1"/>
</dbReference>
<feature type="binding site" evidence="14">
    <location>
        <position position="128"/>
    </location>
    <ligand>
        <name>[4Fe-4S] cluster</name>
        <dbReference type="ChEBI" id="CHEBI:49883"/>
        <note>4Fe-4S-S-AdoMet</note>
    </ligand>
</feature>
<feature type="binding site" evidence="14">
    <location>
        <position position="202"/>
    </location>
    <ligand>
        <name>S-adenosyl-L-methionine</name>
        <dbReference type="ChEBI" id="CHEBI:59789"/>
    </ligand>
</feature>
<dbReference type="GO" id="GO:0051539">
    <property type="term" value="F:4 iron, 4 sulfur cluster binding"/>
    <property type="evidence" value="ECO:0007669"/>
    <property type="project" value="UniProtKB-UniRule"/>
</dbReference>
<evidence type="ECO:0000256" key="14">
    <source>
        <dbReference type="HAMAP-Rule" id="MF_01849"/>
    </source>
</evidence>
<dbReference type="GO" id="GO:0019843">
    <property type="term" value="F:rRNA binding"/>
    <property type="evidence" value="ECO:0007669"/>
    <property type="project" value="UniProtKB-UniRule"/>
</dbReference>
<comment type="miscellaneous">
    <text evidence="14">Reaction proceeds by a ping-pong mechanism involving intermediate methylation of a conserved cysteine residue.</text>
</comment>
<dbReference type="InterPro" id="IPR040072">
    <property type="entry name" value="Methyltransferase_A"/>
</dbReference>
<dbReference type="PATRIC" id="fig|380242.3.peg.3024"/>
<dbReference type="GO" id="GO:0046872">
    <property type="term" value="F:metal ion binding"/>
    <property type="evidence" value="ECO:0007669"/>
    <property type="project" value="UniProtKB-KW"/>
</dbReference>
<feature type="binding site" evidence="14">
    <location>
        <begin position="170"/>
        <end position="171"/>
    </location>
    <ligand>
        <name>S-adenosyl-L-methionine</name>
        <dbReference type="ChEBI" id="CHEBI:59789"/>
    </ligand>
</feature>
<dbReference type="InterPro" id="IPR027492">
    <property type="entry name" value="RNA_MTrfase_RlmN"/>
</dbReference>
<dbReference type="SMART" id="SM00729">
    <property type="entry name" value="Elp3"/>
    <property type="match status" value="1"/>
</dbReference>
<evidence type="ECO:0000256" key="13">
    <source>
        <dbReference type="ARBA" id="ARBA00023157"/>
    </source>
</evidence>
<evidence type="ECO:0000256" key="5">
    <source>
        <dbReference type="ARBA" id="ARBA00022552"/>
    </source>
</evidence>
<reference evidence="16 17" key="1">
    <citation type="journal article" date="2013" name="BMC Microbiol.">
        <title>Identification of the type II cytochrome c maturation pathway in anammox bacteria by comparative genomics.</title>
        <authorList>
            <person name="Ferousi C."/>
            <person name="Speth D.R."/>
            <person name="Reimann J."/>
            <person name="Op den Camp H.J."/>
            <person name="Allen J.W."/>
            <person name="Keltjens J.T."/>
            <person name="Jetten M.S."/>
        </authorList>
    </citation>
    <scope>NUCLEOTIDE SEQUENCE [LARGE SCALE GENOMIC DNA]</scope>
    <source>
        <strain evidence="16">RU1</strain>
    </source>
</reference>
<comment type="cofactor">
    <cofactor evidence="14">
        <name>[4Fe-4S] cluster</name>
        <dbReference type="ChEBI" id="CHEBI:49883"/>
    </cofactor>
    <text evidence="14">Binds 1 [4Fe-4S] cluster. The cluster is coordinated with 3 cysteines and an exchangeable S-adenosyl-L-methionine.</text>
</comment>
<dbReference type="Pfam" id="PF21016">
    <property type="entry name" value="RlmN_N"/>
    <property type="match status" value="1"/>
</dbReference>
<accession>A0A0M2UT99</accession>
<dbReference type="InterPro" id="IPR058240">
    <property type="entry name" value="rSAM_sf"/>
</dbReference>
<keyword evidence="8 14" id="KW-0949">S-adenosyl-L-methionine</keyword>
<evidence type="ECO:0000256" key="9">
    <source>
        <dbReference type="ARBA" id="ARBA00022694"/>
    </source>
</evidence>
<dbReference type="GO" id="GO:0070040">
    <property type="term" value="F:rRNA (adenine(2503)-C2-)-methyltransferase activity"/>
    <property type="evidence" value="ECO:0007669"/>
    <property type="project" value="UniProtKB-UniRule"/>
</dbReference>
<name>A0A0M2UT99_9BACT</name>
<evidence type="ECO:0000256" key="8">
    <source>
        <dbReference type="ARBA" id="ARBA00022691"/>
    </source>
</evidence>
<dbReference type="InterPro" id="IPR007197">
    <property type="entry name" value="rSAM"/>
</dbReference>
<dbReference type="PANTHER" id="PTHR30544">
    <property type="entry name" value="23S RRNA METHYLTRANSFERASE"/>
    <property type="match status" value="1"/>
</dbReference>
<dbReference type="Proteomes" id="UP000034954">
    <property type="component" value="Unassembled WGS sequence"/>
</dbReference>
<dbReference type="PROSITE" id="PS51918">
    <property type="entry name" value="RADICAL_SAM"/>
    <property type="match status" value="1"/>
</dbReference>
<dbReference type="EC" id="2.1.1.192" evidence="14"/>
<dbReference type="InterPro" id="IPR048641">
    <property type="entry name" value="RlmN_N"/>
</dbReference>
<keyword evidence="9 14" id="KW-0819">tRNA processing</keyword>
<dbReference type="SFLD" id="SFLDG01062">
    <property type="entry name" value="methyltransferase_(Class_A)"/>
    <property type="match status" value="1"/>
</dbReference>
<dbReference type="Gene3D" id="3.20.20.70">
    <property type="entry name" value="Aldolase class I"/>
    <property type="match status" value="1"/>
</dbReference>
<proteinExistence type="inferred from homology"/>
<comment type="catalytic activity">
    <reaction evidence="14">
        <text>adenosine(2503) in 23S rRNA + 2 reduced [2Fe-2S]-[ferredoxin] + 2 S-adenosyl-L-methionine = 2-methyladenosine(2503) in 23S rRNA + 5'-deoxyadenosine + L-methionine + 2 oxidized [2Fe-2S]-[ferredoxin] + S-adenosyl-L-homocysteine</text>
        <dbReference type="Rhea" id="RHEA:42916"/>
        <dbReference type="Rhea" id="RHEA-COMP:10000"/>
        <dbReference type="Rhea" id="RHEA-COMP:10001"/>
        <dbReference type="Rhea" id="RHEA-COMP:10152"/>
        <dbReference type="Rhea" id="RHEA-COMP:10282"/>
        <dbReference type="ChEBI" id="CHEBI:17319"/>
        <dbReference type="ChEBI" id="CHEBI:33737"/>
        <dbReference type="ChEBI" id="CHEBI:33738"/>
        <dbReference type="ChEBI" id="CHEBI:57844"/>
        <dbReference type="ChEBI" id="CHEBI:57856"/>
        <dbReference type="ChEBI" id="CHEBI:59789"/>
        <dbReference type="ChEBI" id="CHEBI:74411"/>
        <dbReference type="ChEBI" id="CHEBI:74497"/>
        <dbReference type="EC" id="2.1.1.192"/>
    </reaction>
</comment>
<dbReference type="SFLD" id="SFLDS00029">
    <property type="entry name" value="Radical_SAM"/>
    <property type="match status" value="1"/>
</dbReference>
<feature type="binding site" evidence="14">
    <location>
        <begin position="225"/>
        <end position="227"/>
    </location>
    <ligand>
        <name>S-adenosyl-L-methionine</name>
        <dbReference type="ChEBI" id="CHEBI:59789"/>
    </ligand>
</feature>
<evidence type="ECO:0000313" key="17">
    <source>
        <dbReference type="Proteomes" id="UP000034954"/>
    </source>
</evidence>
<keyword evidence="11 14" id="KW-0408">Iron</keyword>
<dbReference type="GO" id="GO:0002935">
    <property type="term" value="F:tRNA (adenine(37)-C2)-methyltransferase activity"/>
    <property type="evidence" value="ECO:0007669"/>
    <property type="project" value="UniProtKB-UniRule"/>
</dbReference>
<evidence type="ECO:0000256" key="3">
    <source>
        <dbReference type="ARBA" id="ARBA00022485"/>
    </source>
</evidence>
<comment type="caution">
    <text evidence="16">The sequence shown here is derived from an EMBL/GenBank/DDBJ whole genome shotgun (WGS) entry which is preliminary data.</text>
</comment>
<dbReference type="SUPFAM" id="SSF102114">
    <property type="entry name" value="Radical SAM enzymes"/>
    <property type="match status" value="1"/>
</dbReference>
<evidence type="ECO:0000256" key="1">
    <source>
        <dbReference type="ARBA" id="ARBA00004496"/>
    </source>
</evidence>
<keyword evidence="17" id="KW-1185">Reference proteome</keyword>
<keyword evidence="3 14" id="KW-0004">4Fe-4S</keyword>
<feature type="domain" description="Radical SAM core" evidence="15">
    <location>
        <begin position="107"/>
        <end position="339"/>
    </location>
</feature>
<dbReference type="PANTHER" id="PTHR30544:SF5">
    <property type="entry name" value="RADICAL SAM CORE DOMAIN-CONTAINING PROTEIN"/>
    <property type="match status" value="1"/>
</dbReference>
<comment type="function">
    <text evidence="14">Specifically methylates position 2 of adenine 2503 in 23S rRNA and position 2 of adenine 37 in tRNAs.</text>
</comment>
<dbReference type="GO" id="GO:0005737">
    <property type="term" value="C:cytoplasm"/>
    <property type="evidence" value="ECO:0007669"/>
    <property type="project" value="UniProtKB-SubCell"/>
</dbReference>
<dbReference type="InterPro" id="IPR004383">
    <property type="entry name" value="rRNA_lsu_MTrfase_RlmN/Cfr"/>
</dbReference>
<feature type="active site" description="Proton acceptor" evidence="14">
    <location>
        <position position="101"/>
    </location>
</feature>
<keyword evidence="13 14" id="KW-1015">Disulfide bond</keyword>
<evidence type="ECO:0000256" key="11">
    <source>
        <dbReference type="ARBA" id="ARBA00023004"/>
    </source>
</evidence>
<evidence type="ECO:0000256" key="12">
    <source>
        <dbReference type="ARBA" id="ARBA00023014"/>
    </source>
</evidence>
<evidence type="ECO:0000256" key="7">
    <source>
        <dbReference type="ARBA" id="ARBA00022679"/>
    </source>
</evidence>
<dbReference type="GO" id="GO:0070475">
    <property type="term" value="P:rRNA base methylation"/>
    <property type="evidence" value="ECO:0007669"/>
    <property type="project" value="UniProtKB-UniRule"/>
</dbReference>
<dbReference type="CDD" id="cd01335">
    <property type="entry name" value="Radical_SAM"/>
    <property type="match status" value="1"/>
</dbReference>
<gene>
    <name evidence="14" type="primary">rlmN</name>
    <name evidence="16" type="ORF">BROFUL_02433</name>
</gene>
<dbReference type="Gene3D" id="1.10.150.530">
    <property type="match status" value="1"/>
</dbReference>
<keyword evidence="6 14" id="KW-0489">Methyltransferase</keyword>
<feature type="binding site" evidence="14">
    <location>
        <position position="301"/>
    </location>
    <ligand>
        <name>S-adenosyl-L-methionine</name>
        <dbReference type="ChEBI" id="CHEBI:59789"/>
    </ligand>
</feature>
<feature type="active site" description="S-methylcysteine intermediate" evidence="14">
    <location>
        <position position="344"/>
    </location>
</feature>